<dbReference type="Proteomes" id="UP000028098">
    <property type="component" value="Unassembled WGS sequence"/>
</dbReference>
<reference evidence="1 2" key="1">
    <citation type="submission" date="2014-05" db="EMBL/GenBank/DDBJ databases">
        <authorList>
            <person name="Daugherty S.C."/>
            <person name="Tallon L.J."/>
            <person name="Sadzewicz L."/>
            <person name="Kilian M."/>
            <person name="Tettelin H."/>
        </authorList>
    </citation>
    <scope>NUCLEOTIDE SEQUENCE [LARGE SCALE GENOMIC DNA]</scope>
    <source>
        <strain evidence="1 2">SK143</strain>
    </source>
</reference>
<organism evidence="1 2">
    <name type="scientific">Streptococcus oralis</name>
    <dbReference type="NCBI Taxonomy" id="1303"/>
    <lineage>
        <taxon>Bacteria</taxon>
        <taxon>Bacillati</taxon>
        <taxon>Bacillota</taxon>
        <taxon>Bacilli</taxon>
        <taxon>Lactobacillales</taxon>
        <taxon>Streptococcaceae</taxon>
        <taxon>Streptococcus</taxon>
    </lineage>
</organism>
<dbReference type="EMBL" id="JPGB01000004">
    <property type="protein sequence ID" value="KEQ50777.1"/>
    <property type="molecule type" value="Genomic_DNA"/>
</dbReference>
<dbReference type="RefSeq" id="WP_000999424.1">
    <property type="nucleotide sequence ID" value="NZ_CP066172.1"/>
</dbReference>
<dbReference type="AlphaFoldDB" id="A0A081R6F4"/>
<comment type="caution">
    <text evidence="1">The sequence shown here is derived from an EMBL/GenBank/DDBJ whole genome shotgun (WGS) entry which is preliminary data.</text>
</comment>
<dbReference type="InterPro" id="IPR025674">
    <property type="entry name" value="Imm6"/>
</dbReference>
<dbReference type="PATRIC" id="fig|1303.44.peg.789"/>
<proteinExistence type="predicted"/>
<sequence length="164" mass="19277">MNDNRNLLRFLQELMYGLVDLISEKEYQEFVLDSLKLSKQELDKESDFCPDILYNRLENIDEQDILTFQVLDKKTNPLVWNCIANFFVLVCHYSYIASEEIYLPQTIESVDEDILEVLSLSYKQILAENRELISQITGPELEGYLKDDLVKNYFGPLFLSDENE</sequence>
<accession>A0A081R6F4</accession>
<evidence type="ECO:0000313" key="2">
    <source>
        <dbReference type="Proteomes" id="UP000028098"/>
    </source>
</evidence>
<evidence type="ECO:0008006" key="3">
    <source>
        <dbReference type="Google" id="ProtNLM"/>
    </source>
</evidence>
<gene>
    <name evidence="1" type="ORF">SK143_0832</name>
</gene>
<protein>
    <recommendedName>
        <fullName evidence="3">Immunity protein Imm6</fullName>
    </recommendedName>
</protein>
<evidence type="ECO:0000313" key="1">
    <source>
        <dbReference type="EMBL" id="KEQ50777.1"/>
    </source>
</evidence>
<name>A0A081R6F4_STROR</name>
<dbReference type="Pfam" id="PF14434">
    <property type="entry name" value="Imm6"/>
    <property type="match status" value="1"/>
</dbReference>